<dbReference type="AlphaFoldDB" id="A0A4R1G658"/>
<dbReference type="SUPFAM" id="SSF55874">
    <property type="entry name" value="ATPase domain of HSP90 chaperone/DNA topoisomerase II/histidine kinase"/>
    <property type="match status" value="1"/>
</dbReference>
<gene>
    <name evidence="1" type="ORF">CLV83_4021</name>
</gene>
<keyword evidence="2" id="KW-1185">Reference proteome</keyword>
<keyword evidence="1" id="KW-0418">Kinase</keyword>
<dbReference type="RefSeq" id="WP_132296848.1">
    <property type="nucleotide sequence ID" value="NZ_SMFU01000013.1"/>
</dbReference>
<dbReference type="Pfam" id="PF13589">
    <property type="entry name" value="HATPase_c_3"/>
    <property type="match status" value="1"/>
</dbReference>
<name>A0A4R1G658_9GAMM</name>
<dbReference type="EMBL" id="SMFU01000013">
    <property type="protein sequence ID" value="TCK02968.1"/>
    <property type="molecule type" value="Genomic_DNA"/>
</dbReference>
<dbReference type="GO" id="GO:0016301">
    <property type="term" value="F:kinase activity"/>
    <property type="evidence" value="ECO:0007669"/>
    <property type="project" value="UniProtKB-KW"/>
</dbReference>
<dbReference type="InterPro" id="IPR036890">
    <property type="entry name" value="HATPase_C_sf"/>
</dbReference>
<comment type="caution">
    <text evidence="1">The sequence shown here is derived from an EMBL/GenBank/DDBJ whole genome shotgun (WGS) entry which is preliminary data.</text>
</comment>
<dbReference type="Gene3D" id="3.30.565.10">
    <property type="entry name" value="Histidine kinase-like ATPase, C-terminal domain"/>
    <property type="match status" value="1"/>
</dbReference>
<evidence type="ECO:0000313" key="1">
    <source>
        <dbReference type="EMBL" id="TCK02968.1"/>
    </source>
</evidence>
<evidence type="ECO:0000313" key="2">
    <source>
        <dbReference type="Proteomes" id="UP000294546"/>
    </source>
</evidence>
<reference evidence="1 2" key="1">
    <citation type="submission" date="2019-03" db="EMBL/GenBank/DDBJ databases">
        <title>Genomic Encyclopedia of Archaeal and Bacterial Type Strains, Phase II (KMG-II): from individual species to whole genera.</title>
        <authorList>
            <person name="Goeker M."/>
        </authorList>
    </citation>
    <scope>NUCLEOTIDE SEQUENCE [LARGE SCALE GENOMIC DNA]</scope>
    <source>
        <strain evidence="1 2">DSM 27697</strain>
    </source>
</reference>
<keyword evidence="1" id="KW-0808">Transferase</keyword>
<protein>
    <submittedName>
        <fullName evidence="1">Histidine kinase/DNA gyrase B/HSP90-like ATPase</fullName>
    </submittedName>
</protein>
<proteinExistence type="predicted"/>
<dbReference type="Proteomes" id="UP000294546">
    <property type="component" value="Unassembled WGS sequence"/>
</dbReference>
<sequence>MESIQTSSTSVRNEFNKFSQSKVIAEYIWNSFDADANEVHLRYTVDDLDTALSLSITDDGVGINPETHEQTFGKFKDSPKRKLSSPTIRGKKGLGRFSFHKISKSIIWDSFTSTSSCSIIIDSDTLNNYEVNNVRDSFRPVSTGTRVEFIGVSNNGVSGHFIESQVLPILSQEFSWLLASSNKKRIIVNGEDLRILERTVKDVDFTLYGNIFIANLVNWDVNPKEGSFIYFLDSTEKIVHKINSGLNKKNGFYSSAYVKSDFFDEYIFSDSDLLDGKTEQQFAIYSEVKDKLISLLKDLHDSFREKAAEKLIDIYEEEGIFPDHSGDSIPLKKWKDESLKNTIRVLYSAEPSLFSSHLNKTQKRIIVKLLDKLTVSPSNDLFDVLNGVVSLNNEEQKKLADILKETSLGNIANAISEIRSRQKVINIINALNEEHTKTTKEVGEIQSIVENNLWLFGEKYHLLTAEEPDFEQALRKLLSIHGNEEYYQKGTVVHPDKNKEMDIFAIRRNFDVDERGNEFYRCLVVELKRPSDTLKDKHLEQILNYFKVISSHHIFNDGLHKWDLVLAGRKITETPTARTMIDAQLDNSKNHGEPGLLMKTENFKVSIKPWGQIFSEHSIRHKHLLKHLETNKTKIGDNKDDLVSVAVSVGKSI</sequence>
<dbReference type="OrthoDB" id="8765545at2"/>
<organism evidence="1 2">
    <name type="scientific">Marinobacterium mangrovicola</name>
    <dbReference type="NCBI Taxonomy" id="1476959"/>
    <lineage>
        <taxon>Bacteria</taxon>
        <taxon>Pseudomonadati</taxon>
        <taxon>Pseudomonadota</taxon>
        <taxon>Gammaproteobacteria</taxon>
        <taxon>Oceanospirillales</taxon>
        <taxon>Oceanospirillaceae</taxon>
        <taxon>Marinobacterium</taxon>
    </lineage>
</organism>
<accession>A0A4R1G658</accession>